<keyword evidence="2 7" id="KW-0121">Carboxypeptidase</keyword>
<evidence type="ECO:0000256" key="2">
    <source>
        <dbReference type="ARBA" id="ARBA00022645"/>
    </source>
</evidence>
<dbReference type="Pfam" id="PF00450">
    <property type="entry name" value="Peptidase_S10"/>
    <property type="match status" value="1"/>
</dbReference>
<dbReference type="Proteomes" id="UP000076580">
    <property type="component" value="Chromosome 02"/>
</dbReference>
<dbReference type="Gene3D" id="3.40.50.1820">
    <property type="entry name" value="alpha/beta hydrolase"/>
    <property type="match status" value="1"/>
</dbReference>
<accession>A0A151GH36</accession>
<keyword evidence="8" id="KW-1185">Reference proteome</keyword>
<comment type="similarity">
    <text evidence="1">Belongs to the peptidase S10 family.</text>
</comment>
<evidence type="ECO:0000256" key="4">
    <source>
        <dbReference type="ARBA" id="ARBA00022801"/>
    </source>
</evidence>
<organism evidence="7 8">
    <name type="scientific">Drechmeria coniospora</name>
    <name type="common">Nematophagous fungus</name>
    <name type="synonym">Meria coniospora</name>
    <dbReference type="NCBI Taxonomy" id="98403"/>
    <lineage>
        <taxon>Eukaryota</taxon>
        <taxon>Fungi</taxon>
        <taxon>Dikarya</taxon>
        <taxon>Ascomycota</taxon>
        <taxon>Pezizomycotina</taxon>
        <taxon>Sordariomycetes</taxon>
        <taxon>Hypocreomycetidae</taxon>
        <taxon>Hypocreales</taxon>
        <taxon>Ophiocordycipitaceae</taxon>
        <taxon>Drechmeria</taxon>
    </lineage>
</organism>
<dbReference type="AlphaFoldDB" id="A0A151GH36"/>
<dbReference type="RefSeq" id="XP_040655693.1">
    <property type="nucleotide sequence ID" value="XM_040800660.1"/>
</dbReference>
<dbReference type="OrthoDB" id="443318at2759"/>
<reference evidence="7 8" key="1">
    <citation type="journal article" date="2016" name="Sci. Rep.">
        <title>Insights into Adaptations to a Near-Obligate Nematode Endoparasitic Lifestyle from the Finished Genome of Drechmeria coniospora.</title>
        <authorList>
            <person name="Zhang L."/>
            <person name="Zhou Z."/>
            <person name="Guo Q."/>
            <person name="Fokkens L."/>
            <person name="Miskei M."/>
            <person name="Pocsi I."/>
            <person name="Zhang W."/>
            <person name="Chen M."/>
            <person name="Wang L."/>
            <person name="Sun Y."/>
            <person name="Donzelli B.G."/>
            <person name="Gibson D.M."/>
            <person name="Nelson D.R."/>
            <person name="Luo J.G."/>
            <person name="Rep M."/>
            <person name="Liu H."/>
            <person name="Yang S."/>
            <person name="Wang J."/>
            <person name="Krasnoff S.B."/>
            <person name="Xu Y."/>
            <person name="Molnar I."/>
            <person name="Lin M."/>
        </authorList>
    </citation>
    <scope>NUCLEOTIDE SEQUENCE [LARGE SCALE GENOMIC DNA]</scope>
    <source>
        <strain evidence="7 8">ARSEF 6962</strain>
    </source>
</reference>
<feature type="chain" id="PRO_5007580488" evidence="6">
    <location>
        <begin position="21"/>
        <end position="505"/>
    </location>
</feature>
<dbReference type="PRINTS" id="PR00724">
    <property type="entry name" value="CRBOXYPTASEC"/>
</dbReference>
<evidence type="ECO:0000256" key="6">
    <source>
        <dbReference type="SAM" id="SignalP"/>
    </source>
</evidence>
<dbReference type="EMBL" id="LAYC01000002">
    <property type="protein sequence ID" value="KYK56341.1"/>
    <property type="molecule type" value="Genomic_DNA"/>
</dbReference>
<comment type="caution">
    <text evidence="7">The sequence shown here is derived from an EMBL/GenBank/DDBJ whole genome shotgun (WGS) entry which is preliminary data.</text>
</comment>
<evidence type="ECO:0000256" key="3">
    <source>
        <dbReference type="ARBA" id="ARBA00022670"/>
    </source>
</evidence>
<sequence length="505" mass="55094">MYVLKSIALAVAIAPLLISADNFPGYHSSGPRKTFAVRQAAANPSSRFLNDNSKAFAVNGKEIPEVNFDIGESYAGVLPISDRAGETRKLFFWFFPSAAPEARDEVGVCLGGGPGCSGLKSLLSANGPFLWPPGALAPVKNPYSLNRLTNFVWIDQPVGTGFSQGEPSITNQEELAEQFKGFWKNFVDIFQLHDSKMYFASESYGGTFVPHIANSFLESNDSKYFNVKGVAINNPSIGNNALQIEMPALPFSEYWSNVLGLDEPTLEKGRQRAEELGFTSYMKKYFTFPPPKEEWPQPPSPNKSTRDILVGAMYAANPCFDDYNIIHQCPTPYNQLVGAGADKASGGPAYFQREDVKKAINAPPDANWTGCAPKVFVGRDRSSYPTLDGTLANVVHKTKNVIVGSGDLDLVLPTNGTLFALQNMTWGGDKGFQRFPSTPFFVPQHGADTGAYGNLGSWSQERGLPFYSIRLAGHKLSGGSAGAIYRVIQVMLGRVKDFSSHYPLF</sequence>
<feature type="signal peptide" evidence="6">
    <location>
        <begin position="1"/>
        <end position="20"/>
    </location>
</feature>
<dbReference type="InterPro" id="IPR001563">
    <property type="entry name" value="Peptidase_S10"/>
</dbReference>
<dbReference type="SUPFAM" id="SSF53474">
    <property type="entry name" value="alpha/beta-Hydrolases"/>
    <property type="match status" value="1"/>
</dbReference>
<evidence type="ECO:0000256" key="1">
    <source>
        <dbReference type="ARBA" id="ARBA00009431"/>
    </source>
</evidence>
<proteinExistence type="inferred from homology"/>
<keyword evidence="6" id="KW-0732">Signal</keyword>
<keyword evidence="3" id="KW-0645">Protease</keyword>
<gene>
    <name evidence="7" type="ORF">DCS_03339</name>
</gene>
<evidence type="ECO:0000313" key="8">
    <source>
        <dbReference type="Proteomes" id="UP000076580"/>
    </source>
</evidence>
<keyword evidence="5" id="KW-0325">Glycoprotein</keyword>
<evidence type="ECO:0000313" key="7">
    <source>
        <dbReference type="EMBL" id="KYK56341.1"/>
    </source>
</evidence>
<dbReference type="GO" id="GO:0006508">
    <property type="term" value="P:proteolysis"/>
    <property type="evidence" value="ECO:0007669"/>
    <property type="project" value="UniProtKB-KW"/>
</dbReference>
<evidence type="ECO:0000256" key="5">
    <source>
        <dbReference type="ARBA" id="ARBA00023180"/>
    </source>
</evidence>
<dbReference type="InterPro" id="IPR029058">
    <property type="entry name" value="AB_hydrolase_fold"/>
</dbReference>
<dbReference type="GO" id="GO:0004185">
    <property type="term" value="F:serine-type carboxypeptidase activity"/>
    <property type="evidence" value="ECO:0007669"/>
    <property type="project" value="InterPro"/>
</dbReference>
<protein>
    <submittedName>
        <fullName evidence="7">Serine carboxypeptidase</fullName>
    </submittedName>
</protein>
<keyword evidence="4" id="KW-0378">Hydrolase</keyword>
<name>A0A151GH36_DRECN</name>
<dbReference type="GeneID" id="63715982"/>
<dbReference type="PANTHER" id="PTHR11802:SF479">
    <property type="entry name" value="CARBOXYPEPTIDASE"/>
    <property type="match status" value="1"/>
</dbReference>
<dbReference type="PANTHER" id="PTHR11802">
    <property type="entry name" value="SERINE PROTEASE FAMILY S10 SERINE CARBOXYPEPTIDASE"/>
    <property type="match status" value="1"/>
</dbReference>
<dbReference type="InParanoid" id="A0A151GH36"/>